<dbReference type="NCBIfam" id="TIGR00879">
    <property type="entry name" value="SP"/>
    <property type="match status" value="1"/>
</dbReference>
<dbReference type="Proteomes" id="UP001201262">
    <property type="component" value="Unassembled WGS sequence"/>
</dbReference>
<dbReference type="PROSITE" id="PS00217">
    <property type="entry name" value="SUGAR_TRANSPORT_2"/>
    <property type="match status" value="1"/>
</dbReference>
<feature type="transmembrane region" description="Helical" evidence="8">
    <location>
        <begin position="152"/>
        <end position="170"/>
    </location>
</feature>
<evidence type="ECO:0000256" key="6">
    <source>
        <dbReference type="ARBA" id="ARBA00023136"/>
    </source>
</evidence>
<evidence type="ECO:0000256" key="8">
    <source>
        <dbReference type="SAM" id="Phobius"/>
    </source>
</evidence>
<feature type="transmembrane region" description="Helical" evidence="8">
    <location>
        <begin position="245"/>
        <end position="267"/>
    </location>
</feature>
<evidence type="ECO:0000259" key="9">
    <source>
        <dbReference type="PROSITE" id="PS50850"/>
    </source>
</evidence>
<feature type="transmembrane region" description="Helical" evidence="8">
    <location>
        <begin position="221"/>
        <end position="239"/>
    </location>
</feature>
<protein>
    <submittedName>
        <fullName evidence="10">MFS monosaccharide transporter</fullName>
    </submittedName>
</protein>
<keyword evidence="5 8" id="KW-1133">Transmembrane helix</keyword>
<sequence length="700" mass="76794">MPSRSATPPIPLLPIRSQSQDSGDRSASVLEQETRRKGHSRRSSLSSHSAASDFSIWSDTGDLAEQLANEEDPLQIELRKSVDGTQYRQRSRAKRVHYSEETSLAQGGIDKEAIEIPALGSRQISKTEQFLAIIMSPGARSRARSHGLVGKPLLYFTSVFVSLGVFLFGYDQGVMSGIITDYFNQPSRAEIGTVVAILEIGALIASLLVGRIGDLIGRRKTILYGSMIFFVGGALQTFANGLPMMMLGRIIAGLGVGALSTIVPVFQSEISPPHNRGKLACIEFTGNICGYAASVWVDYFCSFIDNDYSWRLPLLCQCAMGALLGFGSILIPESPRWLLDNDHDEEGLIVIANLYGGGDIHNEEARQEYRDIKFGVLTQRQEGERSYADMFRRYYKRVLIAMSAQALAQLNGINVISYYAPLVFESAGWAGRDAILMTGVNAITYLASTVPPWYLVDGWGRRPILLWGAVAMIISLSLMSYFILIDVEATPTLTVICVMVYNAAFGASWGPIPWLYPPEILPLSIRAKGASLSTAANWAFNFLVGEVTPVLQALIKWRLYLIHAFFCACSFVVVYFLYPETRGVRLEDMNDLFGDATTAMPTPVTQAERDSLMGFNSPVPSLDLPRHNGQFSAESAIPGLNIDPPAIGADSRSKNNSQNAPNDTENRNEGLGGWISNMLNRTKGSSKGSQYRPVDQNEEA</sequence>
<dbReference type="PANTHER" id="PTHR48022:SF73">
    <property type="entry name" value="METABOLITE TRANSPORT PROTEIN YDL199C-RELATED"/>
    <property type="match status" value="1"/>
</dbReference>
<keyword evidence="4 8" id="KW-0812">Transmembrane</keyword>
<dbReference type="AlphaFoldDB" id="A0AAD4KH55"/>
<evidence type="ECO:0000313" key="10">
    <source>
        <dbReference type="EMBL" id="KAH8691099.1"/>
    </source>
</evidence>
<feature type="transmembrane region" description="Helical" evidence="8">
    <location>
        <begin position="190"/>
        <end position="209"/>
    </location>
</feature>
<dbReference type="PROSITE" id="PS50850">
    <property type="entry name" value="MFS"/>
    <property type="match status" value="1"/>
</dbReference>
<evidence type="ECO:0000256" key="4">
    <source>
        <dbReference type="ARBA" id="ARBA00022692"/>
    </source>
</evidence>
<dbReference type="InterPro" id="IPR003663">
    <property type="entry name" value="Sugar/inositol_transpt"/>
</dbReference>
<evidence type="ECO:0000256" key="5">
    <source>
        <dbReference type="ARBA" id="ARBA00022989"/>
    </source>
</evidence>
<dbReference type="InterPro" id="IPR036259">
    <property type="entry name" value="MFS_trans_sf"/>
</dbReference>
<dbReference type="GO" id="GO:0016020">
    <property type="term" value="C:membrane"/>
    <property type="evidence" value="ECO:0007669"/>
    <property type="project" value="UniProtKB-SubCell"/>
</dbReference>
<dbReference type="PANTHER" id="PTHR48022">
    <property type="entry name" value="PLASTIDIC GLUCOSE TRANSPORTER 4"/>
    <property type="match status" value="1"/>
</dbReference>
<organism evidence="10 11">
    <name type="scientific">Talaromyces proteolyticus</name>
    <dbReference type="NCBI Taxonomy" id="1131652"/>
    <lineage>
        <taxon>Eukaryota</taxon>
        <taxon>Fungi</taxon>
        <taxon>Dikarya</taxon>
        <taxon>Ascomycota</taxon>
        <taxon>Pezizomycotina</taxon>
        <taxon>Eurotiomycetes</taxon>
        <taxon>Eurotiomycetidae</taxon>
        <taxon>Eurotiales</taxon>
        <taxon>Trichocomaceae</taxon>
        <taxon>Talaromyces</taxon>
        <taxon>Talaromyces sect. Bacilispori</taxon>
    </lineage>
</organism>
<feature type="region of interest" description="Disordered" evidence="7">
    <location>
        <begin position="634"/>
        <end position="700"/>
    </location>
</feature>
<dbReference type="Gene3D" id="1.20.1250.20">
    <property type="entry name" value="MFS general substrate transporter like domains"/>
    <property type="match status" value="1"/>
</dbReference>
<reference evidence="10" key="1">
    <citation type="submission" date="2021-12" db="EMBL/GenBank/DDBJ databases">
        <title>Convergent genome expansion in fungi linked to evolution of root-endophyte symbiosis.</title>
        <authorList>
            <consortium name="DOE Joint Genome Institute"/>
            <person name="Ke Y.-H."/>
            <person name="Bonito G."/>
            <person name="Liao H.-L."/>
            <person name="Looney B."/>
            <person name="Rojas-Flechas A."/>
            <person name="Nash J."/>
            <person name="Hameed K."/>
            <person name="Schadt C."/>
            <person name="Martin F."/>
            <person name="Crous P.W."/>
            <person name="Miettinen O."/>
            <person name="Magnuson J.K."/>
            <person name="Labbe J."/>
            <person name="Jacobson D."/>
            <person name="Doktycz M.J."/>
            <person name="Veneault-Fourrey C."/>
            <person name="Kuo A."/>
            <person name="Mondo S."/>
            <person name="Calhoun S."/>
            <person name="Riley R."/>
            <person name="Ohm R."/>
            <person name="LaButti K."/>
            <person name="Andreopoulos B."/>
            <person name="Pangilinan J."/>
            <person name="Nolan M."/>
            <person name="Tritt A."/>
            <person name="Clum A."/>
            <person name="Lipzen A."/>
            <person name="Daum C."/>
            <person name="Barry K."/>
            <person name="Grigoriev I.V."/>
            <person name="Vilgalys R."/>
        </authorList>
    </citation>
    <scope>NUCLEOTIDE SEQUENCE</scope>
    <source>
        <strain evidence="10">PMI_201</strain>
    </source>
</reference>
<feature type="domain" description="Major facilitator superfamily (MFS) profile" evidence="9">
    <location>
        <begin position="157"/>
        <end position="582"/>
    </location>
</feature>
<keyword evidence="3" id="KW-0813">Transport</keyword>
<keyword evidence="6 8" id="KW-0472">Membrane</keyword>
<accession>A0AAD4KH55</accession>
<feature type="transmembrane region" description="Helical" evidence="8">
    <location>
        <begin position="464"/>
        <end position="485"/>
    </location>
</feature>
<gene>
    <name evidence="10" type="ORF">BGW36DRAFT_363445</name>
</gene>
<comment type="similarity">
    <text evidence="2">Belongs to the major facilitator superfamily. Sugar transporter (TC 2.A.1.1) family.</text>
</comment>
<feature type="region of interest" description="Disordered" evidence="7">
    <location>
        <begin position="1"/>
        <end position="51"/>
    </location>
</feature>
<dbReference type="PRINTS" id="PR00171">
    <property type="entry name" value="SUGRTRNSPORT"/>
</dbReference>
<dbReference type="GeneID" id="70244751"/>
<name>A0AAD4KH55_9EURO</name>
<evidence type="ECO:0000256" key="2">
    <source>
        <dbReference type="ARBA" id="ARBA00010992"/>
    </source>
</evidence>
<keyword evidence="11" id="KW-1185">Reference proteome</keyword>
<dbReference type="FunFam" id="1.20.1250.20:FF:000119">
    <property type="entry name" value="MFS monosaccharide transporter, putative"/>
    <property type="match status" value="1"/>
</dbReference>
<evidence type="ECO:0000256" key="7">
    <source>
        <dbReference type="SAM" id="MobiDB-lite"/>
    </source>
</evidence>
<proteinExistence type="inferred from homology"/>
<dbReference type="GO" id="GO:0005351">
    <property type="term" value="F:carbohydrate:proton symporter activity"/>
    <property type="evidence" value="ECO:0007669"/>
    <property type="project" value="TreeGrafter"/>
</dbReference>
<comment type="caution">
    <text evidence="10">The sequence shown here is derived from an EMBL/GenBank/DDBJ whole genome shotgun (WGS) entry which is preliminary data.</text>
</comment>
<dbReference type="SUPFAM" id="SSF103473">
    <property type="entry name" value="MFS general substrate transporter"/>
    <property type="match status" value="1"/>
</dbReference>
<evidence type="ECO:0000256" key="3">
    <source>
        <dbReference type="ARBA" id="ARBA00022448"/>
    </source>
</evidence>
<dbReference type="RefSeq" id="XP_046067191.1">
    <property type="nucleotide sequence ID" value="XM_046214464.1"/>
</dbReference>
<dbReference type="InterPro" id="IPR005829">
    <property type="entry name" value="Sugar_transporter_CS"/>
</dbReference>
<dbReference type="InterPro" id="IPR050360">
    <property type="entry name" value="MFS_Sugar_Transporters"/>
</dbReference>
<feature type="compositionally biased region" description="Polar residues" evidence="7">
    <location>
        <begin position="677"/>
        <end position="689"/>
    </location>
</feature>
<dbReference type="InterPro" id="IPR005828">
    <property type="entry name" value="MFS_sugar_transport-like"/>
</dbReference>
<evidence type="ECO:0000313" key="11">
    <source>
        <dbReference type="Proteomes" id="UP001201262"/>
    </source>
</evidence>
<feature type="transmembrane region" description="Helical" evidence="8">
    <location>
        <begin position="398"/>
        <end position="420"/>
    </location>
</feature>
<dbReference type="Pfam" id="PF00083">
    <property type="entry name" value="Sugar_tr"/>
    <property type="match status" value="1"/>
</dbReference>
<feature type="transmembrane region" description="Helical" evidence="8">
    <location>
        <begin position="492"/>
        <end position="512"/>
    </location>
</feature>
<evidence type="ECO:0000256" key="1">
    <source>
        <dbReference type="ARBA" id="ARBA00004141"/>
    </source>
</evidence>
<dbReference type="EMBL" id="JAJTJA010000012">
    <property type="protein sequence ID" value="KAH8691099.1"/>
    <property type="molecule type" value="Genomic_DNA"/>
</dbReference>
<dbReference type="InterPro" id="IPR020846">
    <property type="entry name" value="MFS_dom"/>
</dbReference>
<feature type="transmembrane region" description="Helical" evidence="8">
    <location>
        <begin position="557"/>
        <end position="578"/>
    </location>
</feature>
<comment type="subcellular location">
    <subcellularLocation>
        <location evidence="1">Membrane</location>
        <topology evidence="1">Multi-pass membrane protein</topology>
    </subcellularLocation>
</comment>
<feature type="compositionally biased region" description="Polar residues" evidence="7">
    <location>
        <begin position="654"/>
        <end position="663"/>
    </location>
</feature>